<dbReference type="EMBL" id="ACFW01000049">
    <property type="protein sequence ID" value="EER24698.1"/>
    <property type="molecule type" value="Genomic_DNA"/>
</dbReference>
<dbReference type="InterPro" id="IPR038071">
    <property type="entry name" value="UROD/MetE-like_sf"/>
</dbReference>
<reference evidence="1 2" key="1">
    <citation type="journal article" date="2009" name="Genome Res.">
        <title>Comparative genomic analyses of the human fungal pathogens Coccidioides and their relatives.</title>
        <authorList>
            <person name="Sharpton T.J."/>
            <person name="Stajich J.E."/>
            <person name="Rounsley S.D."/>
            <person name="Gardner M.J."/>
            <person name="Wortman J.R."/>
            <person name="Jordar V.S."/>
            <person name="Maiti R."/>
            <person name="Kodira C.D."/>
            <person name="Neafsey D.E."/>
            <person name="Zeng Q."/>
            <person name="Hung C.-Y."/>
            <person name="McMahan C."/>
            <person name="Muszewska A."/>
            <person name="Grynberg M."/>
            <person name="Mandel M.A."/>
            <person name="Kellner E.M."/>
            <person name="Barker B.M."/>
            <person name="Galgiani J.N."/>
            <person name="Orbach M.J."/>
            <person name="Kirkland T.N."/>
            <person name="Cole G.T."/>
            <person name="Henn M.R."/>
            <person name="Birren B.W."/>
            <person name="Taylor J.W."/>
        </authorList>
    </citation>
    <scope>NUCLEOTIDE SEQUENCE [LARGE SCALE GENOMIC DNA]</scope>
    <source>
        <strain evidence="2">C735</strain>
    </source>
</reference>
<accession>C5PFK9</accession>
<dbReference type="PANTHER" id="PTHR43844">
    <property type="entry name" value="METHIONINE SYNTHASE"/>
    <property type="match status" value="1"/>
</dbReference>
<evidence type="ECO:0000313" key="1">
    <source>
        <dbReference type="EMBL" id="EER24698.1"/>
    </source>
</evidence>
<sequence>MDVKASRNPPFRAEHLGSLLRTDELLQKRAAVDKGTASAAELEPLEDRDIREIVDLQRKLGFHGITDGEYRRHSIELWFIPTFLCLPLARQMHLGLTAEMLLEWGMMGCLVKVGELVDMVRAQER</sequence>
<dbReference type="HOGENOM" id="CLU_1992411_0_0_1"/>
<evidence type="ECO:0000313" key="2">
    <source>
        <dbReference type="Proteomes" id="UP000009084"/>
    </source>
</evidence>
<dbReference type="SUPFAM" id="SSF51726">
    <property type="entry name" value="UROD/MetE-like"/>
    <property type="match status" value="1"/>
</dbReference>
<dbReference type="PANTHER" id="PTHR43844:SF2">
    <property type="entry name" value="SYNTHASE, VITAMIN-B12 INDEPENDENT, PUTATIVE (AFU_ORTHOLOGUE AFUA_3G12060)-RELATED"/>
    <property type="match status" value="1"/>
</dbReference>
<comment type="caution">
    <text evidence="1">The sequence shown here is derived from an EMBL/GenBank/DDBJ whole genome shotgun (WGS) entry which is preliminary data.</text>
</comment>
<gene>
    <name evidence="1" type="ORF">CPC735_060680</name>
</gene>
<name>C5PFK9_COCP7</name>
<organism evidence="1 2">
    <name type="scientific">Coccidioides posadasii (strain C735)</name>
    <name type="common">Valley fever fungus</name>
    <dbReference type="NCBI Taxonomy" id="222929"/>
    <lineage>
        <taxon>Eukaryota</taxon>
        <taxon>Fungi</taxon>
        <taxon>Dikarya</taxon>
        <taxon>Ascomycota</taxon>
        <taxon>Pezizomycotina</taxon>
        <taxon>Eurotiomycetes</taxon>
        <taxon>Eurotiomycetidae</taxon>
        <taxon>Onygenales</taxon>
        <taxon>Onygenaceae</taxon>
        <taxon>Coccidioides</taxon>
    </lineage>
</organism>
<dbReference type="AlphaFoldDB" id="C5PFK9"/>
<dbReference type="OrthoDB" id="7772923at2759"/>
<proteinExistence type="predicted"/>
<protein>
    <submittedName>
        <fullName evidence="1">Uncharacterized protein</fullName>
    </submittedName>
</protein>
<dbReference type="VEuPathDB" id="FungiDB:CPC735_060680"/>
<dbReference type="Gene3D" id="3.20.20.210">
    <property type="match status" value="1"/>
</dbReference>
<dbReference type="Proteomes" id="UP000009084">
    <property type="component" value="Unassembled WGS sequence"/>
</dbReference>